<feature type="domain" description="HTH lysR-type" evidence="5">
    <location>
        <begin position="1"/>
        <end position="58"/>
    </location>
</feature>
<accession>A0A1M5XHA5</accession>
<dbReference type="GO" id="GO:0032993">
    <property type="term" value="C:protein-DNA complex"/>
    <property type="evidence" value="ECO:0007669"/>
    <property type="project" value="TreeGrafter"/>
</dbReference>
<dbReference type="GO" id="GO:0003700">
    <property type="term" value="F:DNA-binding transcription factor activity"/>
    <property type="evidence" value="ECO:0007669"/>
    <property type="project" value="InterPro"/>
</dbReference>
<keyword evidence="4" id="KW-0804">Transcription</keyword>
<name>A0A1M5XHA5_9FIRM</name>
<protein>
    <submittedName>
        <fullName evidence="6">DNA-binding transcriptional regulator, LysR family</fullName>
    </submittedName>
</protein>
<keyword evidence="7" id="KW-1185">Reference proteome</keyword>
<keyword evidence="2" id="KW-0805">Transcription regulation</keyword>
<dbReference type="EMBL" id="FQXV01000005">
    <property type="protein sequence ID" value="SHH99217.1"/>
    <property type="molecule type" value="Genomic_DNA"/>
</dbReference>
<dbReference type="Pfam" id="PF00126">
    <property type="entry name" value="HTH_1"/>
    <property type="match status" value="1"/>
</dbReference>
<dbReference type="PANTHER" id="PTHR30346">
    <property type="entry name" value="TRANSCRIPTIONAL DUAL REGULATOR HCAR-RELATED"/>
    <property type="match status" value="1"/>
</dbReference>
<dbReference type="Proteomes" id="UP000183995">
    <property type="component" value="Unassembled WGS sequence"/>
</dbReference>
<dbReference type="GO" id="GO:0003677">
    <property type="term" value="F:DNA binding"/>
    <property type="evidence" value="ECO:0007669"/>
    <property type="project" value="UniProtKB-KW"/>
</dbReference>
<comment type="similarity">
    <text evidence="1">Belongs to the LysR transcriptional regulatory family.</text>
</comment>
<gene>
    <name evidence="6" type="ORF">SAMN02745823_01820</name>
</gene>
<evidence type="ECO:0000313" key="7">
    <source>
        <dbReference type="Proteomes" id="UP000183995"/>
    </source>
</evidence>
<dbReference type="InterPro" id="IPR036388">
    <property type="entry name" value="WH-like_DNA-bd_sf"/>
</dbReference>
<dbReference type="SUPFAM" id="SSF53850">
    <property type="entry name" value="Periplasmic binding protein-like II"/>
    <property type="match status" value="1"/>
</dbReference>
<evidence type="ECO:0000256" key="4">
    <source>
        <dbReference type="ARBA" id="ARBA00023163"/>
    </source>
</evidence>
<proteinExistence type="inferred from homology"/>
<evidence type="ECO:0000259" key="5">
    <source>
        <dbReference type="PROSITE" id="PS50931"/>
    </source>
</evidence>
<reference evidence="6 7" key="1">
    <citation type="submission" date="2016-11" db="EMBL/GenBank/DDBJ databases">
        <authorList>
            <person name="Jaros S."/>
            <person name="Januszkiewicz K."/>
            <person name="Wedrychowicz H."/>
        </authorList>
    </citation>
    <scope>NUCLEOTIDE SEQUENCE [LARGE SCALE GENOMIC DNA]</scope>
    <source>
        <strain evidence="6 7">DSM 10068</strain>
    </source>
</reference>
<dbReference type="AlphaFoldDB" id="A0A1M5XHA5"/>
<evidence type="ECO:0000256" key="3">
    <source>
        <dbReference type="ARBA" id="ARBA00023125"/>
    </source>
</evidence>
<dbReference type="InterPro" id="IPR036390">
    <property type="entry name" value="WH_DNA-bd_sf"/>
</dbReference>
<keyword evidence="3 6" id="KW-0238">DNA-binding</keyword>
<dbReference type="Pfam" id="PF03466">
    <property type="entry name" value="LysR_substrate"/>
    <property type="match status" value="1"/>
</dbReference>
<dbReference type="STRING" id="1123282.SAMN02745823_01820"/>
<evidence type="ECO:0000256" key="2">
    <source>
        <dbReference type="ARBA" id="ARBA00023015"/>
    </source>
</evidence>
<evidence type="ECO:0000313" key="6">
    <source>
        <dbReference type="EMBL" id="SHH99217.1"/>
    </source>
</evidence>
<dbReference type="PROSITE" id="PS50931">
    <property type="entry name" value="HTH_LYSR"/>
    <property type="match status" value="1"/>
</dbReference>
<dbReference type="PANTHER" id="PTHR30346:SF0">
    <property type="entry name" value="HCA OPERON TRANSCRIPTIONAL ACTIVATOR HCAR"/>
    <property type="match status" value="1"/>
</dbReference>
<dbReference type="InterPro" id="IPR005119">
    <property type="entry name" value="LysR_subst-bd"/>
</dbReference>
<evidence type="ECO:0000256" key="1">
    <source>
        <dbReference type="ARBA" id="ARBA00009437"/>
    </source>
</evidence>
<dbReference type="RefSeq" id="WP_143162311.1">
    <property type="nucleotide sequence ID" value="NZ_FQXV01000005.1"/>
</dbReference>
<dbReference type="OrthoDB" id="9803714at2"/>
<dbReference type="Gene3D" id="1.10.10.10">
    <property type="entry name" value="Winged helix-like DNA-binding domain superfamily/Winged helix DNA-binding domain"/>
    <property type="match status" value="1"/>
</dbReference>
<dbReference type="SUPFAM" id="SSF46785">
    <property type="entry name" value="Winged helix' DNA-binding domain"/>
    <property type="match status" value="1"/>
</dbReference>
<dbReference type="InterPro" id="IPR000847">
    <property type="entry name" value="LysR_HTH_N"/>
</dbReference>
<organism evidence="6 7">
    <name type="scientific">Sporobacter termitidis DSM 10068</name>
    <dbReference type="NCBI Taxonomy" id="1123282"/>
    <lineage>
        <taxon>Bacteria</taxon>
        <taxon>Bacillati</taxon>
        <taxon>Bacillota</taxon>
        <taxon>Clostridia</taxon>
        <taxon>Eubacteriales</taxon>
        <taxon>Oscillospiraceae</taxon>
        <taxon>Sporobacter</taxon>
    </lineage>
</organism>
<dbReference type="Gene3D" id="3.40.190.10">
    <property type="entry name" value="Periplasmic binding protein-like II"/>
    <property type="match status" value="2"/>
</dbReference>
<dbReference type="CDD" id="cd05466">
    <property type="entry name" value="PBP2_LTTR_substrate"/>
    <property type="match status" value="1"/>
</dbReference>
<sequence length="290" mass="33106">MTVLQMKCFVNLATTKKLTDTANSFNLNTSTLSKSIDHMEDELSAKLFHKKQNKLELTNEGRIVYPSLQYIVKEYDELLLYMDRFTSTRRTAVNAAMIFHQPRMIELLLGFSKQNDDIDMTITEASATDIQAMLDTSSVDVAVIYEELLEKKYPYTFPIRRDKLVAVVGRDHPLAKRARISVSELKEETFFLFKGDGLMYRFLVHTCISGGFVPREAHSNLRINTIMECVKANEGVSLIIENTLNCLDRKNVVVLPLVENPEVTLSMFFPVVYLTETHEKLMASLNGECQ</sequence>